<dbReference type="EMBL" id="JBEFKJ010000042">
    <property type="protein sequence ID" value="KAL2037268.1"/>
    <property type="molecule type" value="Genomic_DNA"/>
</dbReference>
<name>A0ABR4A1S1_9LECA</name>
<evidence type="ECO:0000313" key="2">
    <source>
        <dbReference type="Proteomes" id="UP001590950"/>
    </source>
</evidence>
<dbReference type="Proteomes" id="UP001590950">
    <property type="component" value="Unassembled WGS sequence"/>
</dbReference>
<comment type="caution">
    <text evidence="1">The sequence shown here is derived from an EMBL/GenBank/DDBJ whole genome shotgun (WGS) entry which is preliminary data.</text>
</comment>
<protein>
    <submittedName>
        <fullName evidence="1">Uncharacterized protein</fullName>
    </submittedName>
</protein>
<gene>
    <name evidence="1" type="ORF">N7G274_009957</name>
</gene>
<keyword evidence="2" id="KW-1185">Reference proteome</keyword>
<reference evidence="1 2" key="1">
    <citation type="submission" date="2024-09" db="EMBL/GenBank/DDBJ databases">
        <title>Rethinking Asexuality: The Enigmatic Case of Functional Sexual Genes in Lepraria (Stereocaulaceae).</title>
        <authorList>
            <person name="Doellman M."/>
            <person name="Sun Y."/>
            <person name="Barcenas-Pena A."/>
            <person name="Lumbsch H.T."/>
            <person name="Grewe F."/>
        </authorList>
    </citation>
    <scope>NUCLEOTIDE SEQUENCE [LARGE SCALE GENOMIC DNA]</scope>
    <source>
        <strain evidence="1 2">Mercado 3170</strain>
    </source>
</reference>
<evidence type="ECO:0000313" key="1">
    <source>
        <dbReference type="EMBL" id="KAL2037268.1"/>
    </source>
</evidence>
<accession>A0ABR4A1S1</accession>
<sequence length="74" mass="8372">MERLSVVLKISNDWQKKDLNGRQIKNAVAGAHALAMHKKTKVLMSDLELVICMNEEFMSDFDGPGHTSNKHSYL</sequence>
<proteinExistence type="predicted"/>
<organism evidence="1 2">
    <name type="scientific">Stereocaulon virgatum</name>
    <dbReference type="NCBI Taxonomy" id="373712"/>
    <lineage>
        <taxon>Eukaryota</taxon>
        <taxon>Fungi</taxon>
        <taxon>Dikarya</taxon>
        <taxon>Ascomycota</taxon>
        <taxon>Pezizomycotina</taxon>
        <taxon>Lecanoromycetes</taxon>
        <taxon>OSLEUM clade</taxon>
        <taxon>Lecanoromycetidae</taxon>
        <taxon>Lecanorales</taxon>
        <taxon>Lecanorineae</taxon>
        <taxon>Stereocaulaceae</taxon>
        <taxon>Stereocaulon</taxon>
    </lineage>
</organism>